<protein>
    <submittedName>
        <fullName evidence="2">Uncharacterized protein</fullName>
    </submittedName>
</protein>
<gene>
    <name evidence="2" type="ORF">I601_2438</name>
</gene>
<evidence type="ECO:0000313" key="3">
    <source>
        <dbReference type="Proteomes" id="UP000077868"/>
    </source>
</evidence>
<feature type="region of interest" description="Disordered" evidence="1">
    <location>
        <begin position="31"/>
        <end position="119"/>
    </location>
</feature>
<dbReference type="PATRIC" id="fig|1300347.3.peg.2431"/>
<dbReference type="Proteomes" id="UP000077868">
    <property type="component" value="Chromosome"/>
</dbReference>
<dbReference type="OrthoDB" id="3790284at2"/>
<dbReference type="EMBL" id="CP015079">
    <property type="protein sequence ID" value="ANH38856.1"/>
    <property type="molecule type" value="Genomic_DNA"/>
</dbReference>
<dbReference type="AlphaFoldDB" id="A0A1A9GL83"/>
<organism evidence="2 3">
    <name type="scientific">Nocardioides dokdonensis FR1436</name>
    <dbReference type="NCBI Taxonomy" id="1300347"/>
    <lineage>
        <taxon>Bacteria</taxon>
        <taxon>Bacillati</taxon>
        <taxon>Actinomycetota</taxon>
        <taxon>Actinomycetes</taxon>
        <taxon>Propionibacteriales</taxon>
        <taxon>Nocardioidaceae</taxon>
        <taxon>Nocardioides</taxon>
    </lineage>
</organism>
<evidence type="ECO:0000256" key="1">
    <source>
        <dbReference type="SAM" id="MobiDB-lite"/>
    </source>
</evidence>
<dbReference type="KEGG" id="ndk:I601_2438"/>
<keyword evidence="3" id="KW-1185">Reference proteome</keyword>
<feature type="compositionally biased region" description="Low complexity" evidence="1">
    <location>
        <begin position="31"/>
        <end position="53"/>
    </location>
</feature>
<dbReference type="RefSeq" id="WP_084527525.1">
    <property type="nucleotide sequence ID" value="NZ_CP015079.1"/>
</dbReference>
<proteinExistence type="predicted"/>
<accession>A0A1A9GL83</accession>
<reference evidence="2 3" key="1">
    <citation type="submission" date="2016-03" db="EMBL/GenBank/DDBJ databases">
        <title>Complete genome sequence of a soil Actinobacterium, Nocardioides dokdonensis FR1436.</title>
        <authorList>
            <person name="Kwon S.-K."/>
            <person name="Kim K."/>
            <person name="Kim J.F."/>
        </authorList>
    </citation>
    <scope>NUCLEOTIDE SEQUENCE [LARGE SCALE GENOMIC DNA]</scope>
    <source>
        <strain evidence="2 3">FR1436</strain>
    </source>
</reference>
<feature type="compositionally biased region" description="Basic and acidic residues" evidence="1">
    <location>
        <begin position="110"/>
        <end position="119"/>
    </location>
</feature>
<evidence type="ECO:0000313" key="2">
    <source>
        <dbReference type="EMBL" id="ANH38856.1"/>
    </source>
</evidence>
<name>A0A1A9GL83_9ACTN</name>
<sequence>MNRSTNIRRGVAIGIAGAGLAVGGLGIASAAEDGAQSESSTPAASSATDTGSAERGGRDRGHGPGRGHGPDGPELAEALGVSETELKSALASVREQLEPSQTDRSTPPADGEREERRGQMIDALAEELGLPAAEVTSAFEELQQGLAEERRTGLGDRLDEAVSDGDLTAGDRASVLKAFDAGVLGGGAGGGHRAR</sequence>